<dbReference type="GO" id="GO:0016887">
    <property type="term" value="F:ATP hydrolysis activity"/>
    <property type="evidence" value="ECO:0007669"/>
    <property type="project" value="InterPro"/>
</dbReference>
<evidence type="ECO:0000256" key="6">
    <source>
        <dbReference type="ARBA" id="ARBA00022989"/>
    </source>
</evidence>
<evidence type="ECO:0000256" key="5">
    <source>
        <dbReference type="ARBA" id="ARBA00022840"/>
    </source>
</evidence>
<feature type="domain" description="Torsin-1A C-terminal" evidence="9">
    <location>
        <begin position="533"/>
        <end position="588"/>
    </location>
</feature>
<comment type="subcellular location">
    <subcellularLocation>
        <location evidence="1">Membrane</location>
        <topology evidence="1">Single-pass membrane protein</topology>
    </subcellularLocation>
</comment>
<dbReference type="GO" id="GO:0005524">
    <property type="term" value="F:ATP binding"/>
    <property type="evidence" value="ECO:0007669"/>
    <property type="project" value="UniProtKB-KW"/>
</dbReference>
<feature type="region of interest" description="Disordered" evidence="8">
    <location>
        <begin position="262"/>
        <end position="294"/>
    </location>
</feature>
<dbReference type="Pfam" id="PF06309">
    <property type="entry name" value="Torsin"/>
    <property type="match status" value="1"/>
</dbReference>
<dbReference type="InterPro" id="IPR010448">
    <property type="entry name" value="Torsin"/>
</dbReference>
<name>A0A437CTK1_ORYJA</name>
<dbReference type="PRINTS" id="PR00300">
    <property type="entry name" value="CLPPROTEASEA"/>
</dbReference>
<comment type="similarity">
    <text evidence="2">Belongs to the ClpA/ClpB family. Torsin subfamily.</text>
</comment>
<keyword evidence="5" id="KW-0067">ATP-binding</keyword>
<dbReference type="AlphaFoldDB" id="A0A437CTK1"/>
<feature type="compositionally biased region" description="Low complexity" evidence="8">
    <location>
        <begin position="166"/>
        <end position="176"/>
    </location>
</feature>
<feature type="compositionally biased region" description="Basic residues" evidence="8">
    <location>
        <begin position="271"/>
        <end position="281"/>
    </location>
</feature>
<dbReference type="SUPFAM" id="SSF52540">
    <property type="entry name" value="P-loop containing nucleoside triphosphate hydrolases"/>
    <property type="match status" value="1"/>
</dbReference>
<evidence type="ECO:0000256" key="8">
    <source>
        <dbReference type="SAM" id="MobiDB-lite"/>
    </source>
</evidence>
<evidence type="ECO:0000313" key="11">
    <source>
        <dbReference type="Proteomes" id="UP000283210"/>
    </source>
</evidence>
<keyword evidence="4" id="KW-0547">Nucleotide-binding</keyword>
<dbReference type="InterPro" id="IPR049337">
    <property type="entry name" value="TOR1A_C"/>
</dbReference>
<organism evidence="10 11">
    <name type="scientific">Oryzias javanicus</name>
    <name type="common">Javanese ricefish</name>
    <name type="synonym">Aplocheilus javanicus</name>
    <dbReference type="NCBI Taxonomy" id="123683"/>
    <lineage>
        <taxon>Eukaryota</taxon>
        <taxon>Metazoa</taxon>
        <taxon>Chordata</taxon>
        <taxon>Craniata</taxon>
        <taxon>Vertebrata</taxon>
        <taxon>Euteleostomi</taxon>
        <taxon>Actinopterygii</taxon>
        <taxon>Neopterygii</taxon>
        <taxon>Teleostei</taxon>
        <taxon>Neoteleostei</taxon>
        <taxon>Acanthomorphata</taxon>
        <taxon>Ovalentaria</taxon>
        <taxon>Atherinomorphae</taxon>
        <taxon>Beloniformes</taxon>
        <taxon>Adrianichthyidae</taxon>
        <taxon>Oryziinae</taxon>
        <taxon>Oryzias</taxon>
    </lineage>
</organism>
<dbReference type="OrthoDB" id="9443236at2759"/>
<dbReference type="Pfam" id="PF21376">
    <property type="entry name" value="TOR1A_C"/>
    <property type="match status" value="1"/>
</dbReference>
<reference evidence="10 11" key="1">
    <citation type="submission" date="2018-11" db="EMBL/GenBank/DDBJ databases">
        <authorList>
            <person name="Lopez-Roques C."/>
            <person name="Donnadieu C."/>
            <person name="Bouchez O."/>
            <person name="Klopp C."/>
            <person name="Cabau C."/>
            <person name="Zahm M."/>
        </authorList>
    </citation>
    <scope>NUCLEOTIDE SEQUENCE [LARGE SCALE GENOMIC DNA]</scope>
    <source>
        <strain evidence="10">RS831</strain>
        <tissue evidence="10">Whole body</tissue>
    </source>
</reference>
<keyword evidence="7" id="KW-0472">Membrane</keyword>
<evidence type="ECO:0000256" key="1">
    <source>
        <dbReference type="ARBA" id="ARBA00004167"/>
    </source>
</evidence>
<dbReference type="InterPro" id="IPR001270">
    <property type="entry name" value="ClpA/B"/>
</dbReference>
<keyword evidence="3" id="KW-0812">Transmembrane</keyword>
<dbReference type="EMBL" id="CM012448">
    <property type="protein sequence ID" value="RVE66238.1"/>
    <property type="molecule type" value="Genomic_DNA"/>
</dbReference>
<keyword evidence="11" id="KW-1185">Reference proteome</keyword>
<dbReference type="InterPro" id="IPR027417">
    <property type="entry name" value="P-loop_NTPase"/>
</dbReference>
<dbReference type="GO" id="GO:0016020">
    <property type="term" value="C:membrane"/>
    <property type="evidence" value="ECO:0007669"/>
    <property type="project" value="UniProtKB-SubCell"/>
</dbReference>
<evidence type="ECO:0000256" key="7">
    <source>
        <dbReference type="ARBA" id="ARBA00023136"/>
    </source>
</evidence>
<gene>
    <name evidence="10" type="ORF">OJAV_G00124100</name>
</gene>
<protein>
    <recommendedName>
        <fullName evidence="9">Torsin-1A C-terminal domain-containing protein</fullName>
    </recommendedName>
</protein>
<reference evidence="10 11" key="2">
    <citation type="submission" date="2019-01" db="EMBL/GenBank/DDBJ databases">
        <title>A chromosome length genome reference of the Java medaka (oryzias javanicus).</title>
        <authorList>
            <person name="Herpin A."/>
            <person name="Takehana Y."/>
            <person name="Naruse K."/>
            <person name="Ansai S."/>
            <person name="Kawaguchi M."/>
        </authorList>
    </citation>
    <scope>NUCLEOTIDE SEQUENCE [LARGE SCALE GENOMIC DNA]</scope>
    <source>
        <strain evidence="10">RS831</strain>
        <tissue evidence="10">Whole body</tissue>
    </source>
</reference>
<sequence length="591" mass="65597">MKTDRKLAGAEMASAASKFSFQLRVTAVDPVLAFRTVGSAAASPNHMLVCGFSRQRGTRTPTTAADFYLHGSRFLAAETEFVFIFSGVGLWRRHGSALDDRLWENPISRNLREERIKRKKEEESEDGRDRGLEADGRADGRLPPELWTPPTAGVFRSDPDSEMSERGSSCSSSSSSQTDGDLDGELDEEVQSQGGRSQERPSAPSFSASLLAVMRIKQKYQTLKRRRQELGLNQAAGLPFGAPERSSPKIFTFDGLTPSAHAAFPPPSNLQKKKKRRRRRVLFPTGGTRRTAPKGERSRATYCLYLLFGIVFLQVYNAIENLDDHVLRYDLEGLEKTLRREVYGQQGAVEGLLAHLKDYLSTYVHNKPLVLSVNGPTGVGKSHLGRLLAGHFRSVVGDALVLQYYVLHHCPPEADAPHCARNLSARVSDAVDRAEEEEKIPLFVFDEAEHMRAETLDALRALVTGRQANEYMNAIYLFLSNLGQAHVTKHMLHNSSRSAAASLAEELAPVLRGALEKLHPLWAEAELVPLGLLEKSHVMECFLEEVTREGFYPDRANIERLAGEIEYFPAVGGRQFSQTGCKQVVAKVNLL</sequence>
<evidence type="ECO:0000313" key="10">
    <source>
        <dbReference type="EMBL" id="RVE66238.1"/>
    </source>
</evidence>
<evidence type="ECO:0000259" key="9">
    <source>
        <dbReference type="Pfam" id="PF21376"/>
    </source>
</evidence>
<dbReference type="PANTHER" id="PTHR10760:SF1">
    <property type="entry name" value="TORSIN-4A"/>
    <property type="match status" value="1"/>
</dbReference>
<evidence type="ECO:0000256" key="2">
    <source>
        <dbReference type="ARBA" id="ARBA00006235"/>
    </source>
</evidence>
<dbReference type="Gene3D" id="3.40.50.300">
    <property type="entry name" value="P-loop containing nucleotide triphosphate hydrolases"/>
    <property type="match status" value="1"/>
</dbReference>
<feature type="region of interest" description="Disordered" evidence="8">
    <location>
        <begin position="118"/>
        <end position="206"/>
    </location>
</feature>
<evidence type="ECO:0000256" key="3">
    <source>
        <dbReference type="ARBA" id="ARBA00022692"/>
    </source>
</evidence>
<proteinExistence type="inferred from homology"/>
<dbReference type="GO" id="GO:0005635">
    <property type="term" value="C:nuclear envelope"/>
    <property type="evidence" value="ECO:0007669"/>
    <property type="project" value="TreeGrafter"/>
</dbReference>
<evidence type="ECO:0000256" key="4">
    <source>
        <dbReference type="ARBA" id="ARBA00022741"/>
    </source>
</evidence>
<feature type="compositionally biased region" description="Acidic residues" evidence="8">
    <location>
        <begin position="180"/>
        <end position="190"/>
    </location>
</feature>
<feature type="compositionally biased region" description="Basic and acidic residues" evidence="8">
    <location>
        <begin position="118"/>
        <end position="142"/>
    </location>
</feature>
<dbReference type="GO" id="GO:0005788">
    <property type="term" value="C:endoplasmic reticulum lumen"/>
    <property type="evidence" value="ECO:0007669"/>
    <property type="project" value="TreeGrafter"/>
</dbReference>
<dbReference type="PANTHER" id="PTHR10760">
    <property type="entry name" value="TORSIN"/>
    <property type="match status" value="1"/>
</dbReference>
<accession>A0A437CTK1</accession>
<keyword evidence="6" id="KW-1133">Transmembrane helix</keyword>
<dbReference type="Proteomes" id="UP000283210">
    <property type="component" value="Chromosome 12"/>
</dbReference>